<dbReference type="OrthoDB" id="5979581at2759"/>
<reference evidence="2 3" key="1">
    <citation type="journal article" date="2018" name="Nat. Ecol. Evol.">
        <title>Pezizomycetes genomes reveal the molecular basis of ectomycorrhizal truffle lifestyle.</title>
        <authorList>
            <person name="Murat C."/>
            <person name="Payen T."/>
            <person name="Noel B."/>
            <person name="Kuo A."/>
            <person name="Morin E."/>
            <person name="Chen J."/>
            <person name="Kohler A."/>
            <person name="Krizsan K."/>
            <person name="Balestrini R."/>
            <person name="Da Silva C."/>
            <person name="Montanini B."/>
            <person name="Hainaut M."/>
            <person name="Levati E."/>
            <person name="Barry K.W."/>
            <person name="Belfiori B."/>
            <person name="Cichocki N."/>
            <person name="Clum A."/>
            <person name="Dockter R.B."/>
            <person name="Fauchery L."/>
            <person name="Guy J."/>
            <person name="Iotti M."/>
            <person name="Le Tacon F."/>
            <person name="Lindquist E.A."/>
            <person name="Lipzen A."/>
            <person name="Malagnac F."/>
            <person name="Mello A."/>
            <person name="Molinier V."/>
            <person name="Miyauchi S."/>
            <person name="Poulain J."/>
            <person name="Riccioni C."/>
            <person name="Rubini A."/>
            <person name="Sitrit Y."/>
            <person name="Splivallo R."/>
            <person name="Traeger S."/>
            <person name="Wang M."/>
            <person name="Zifcakova L."/>
            <person name="Wipf D."/>
            <person name="Zambonelli A."/>
            <person name="Paolocci F."/>
            <person name="Nowrousian M."/>
            <person name="Ottonello S."/>
            <person name="Baldrian P."/>
            <person name="Spatafora J.W."/>
            <person name="Henrissat B."/>
            <person name="Nagy L.G."/>
            <person name="Aury J.M."/>
            <person name="Wincker P."/>
            <person name="Grigoriev I.V."/>
            <person name="Bonfante P."/>
            <person name="Martin F.M."/>
        </authorList>
    </citation>
    <scope>NUCLEOTIDE SEQUENCE [LARGE SCALE GENOMIC DNA]</scope>
    <source>
        <strain evidence="2 3">CCBAS932</strain>
    </source>
</reference>
<dbReference type="PANTHER" id="PTHR24347">
    <property type="entry name" value="SERINE/THREONINE-PROTEIN KINASE"/>
    <property type="match status" value="1"/>
</dbReference>
<dbReference type="SMART" id="SM00220">
    <property type="entry name" value="S_TKc"/>
    <property type="match status" value="1"/>
</dbReference>
<dbReference type="InterPro" id="IPR011009">
    <property type="entry name" value="Kinase-like_dom_sf"/>
</dbReference>
<dbReference type="GO" id="GO:0004672">
    <property type="term" value="F:protein kinase activity"/>
    <property type="evidence" value="ECO:0007669"/>
    <property type="project" value="InterPro"/>
</dbReference>
<keyword evidence="2" id="KW-0418">Kinase</keyword>
<feature type="non-terminal residue" evidence="2">
    <location>
        <position position="188"/>
    </location>
</feature>
<keyword evidence="2" id="KW-0808">Transferase</keyword>
<dbReference type="PROSITE" id="PS50011">
    <property type="entry name" value="PROTEIN_KINASE_DOM"/>
    <property type="match status" value="1"/>
</dbReference>
<proteinExistence type="predicted"/>
<dbReference type="GO" id="GO:0005524">
    <property type="term" value="F:ATP binding"/>
    <property type="evidence" value="ECO:0007669"/>
    <property type="project" value="InterPro"/>
</dbReference>
<dbReference type="AlphaFoldDB" id="A0A3N4KG86"/>
<dbReference type="SUPFAM" id="SSF56112">
    <property type="entry name" value="Protein kinase-like (PK-like)"/>
    <property type="match status" value="1"/>
</dbReference>
<organism evidence="2 3">
    <name type="scientific">Morchella conica CCBAS932</name>
    <dbReference type="NCBI Taxonomy" id="1392247"/>
    <lineage>
        <taxon>Eukaryota</taxon>
        <taxon>Fungi</taxon>
        <taxon>Dikarya</taxon>
        <taxon>Ascomycota</taxon>
        <taxon>Pezizomycotina</taxon>
        <taxon>Pezizomycetes</taxon>
        <taxon>Pezizales</taxon>
        <taxon>Morchellaceae</taxon>
        <taxon>Morchella</taxon>
    </lineage>
</organism>
<dbReference type="STRING" id="1392247.A0A3N4KG86"/>
<sequence>MFILGYLIMGLALGGELLQAVLYTGREDRARSIVRDITEGLKAIHRKGIIHSDIKPDNILLSTRTPAARALLADFGVSTWCDGAQVLDGRCGTARYMAPEICADRKYGSQVDMWSFGLIAYILVFGKPLLPEGATDDESMQLNAALKPGFLKNTEGHSAEAFGFIKSLLRINPAKRLTAHAAVNHPYL</sequence>
<evidence type="ECO:0000259" key="1">
    <source>
        <dbReference type="PROSITE" id="PS50011"/>
    </source>
</evidence>
<accession>A0A3N4KG86</accession>
<dbReference type="PROSITE" id="PS00108">
    <property type="entry name" value="PROTEIN_KINASE_ST"/>
    <property type="match status" value="1"/>
</dbReference>
<dbReference type="InParanoid" id="A0A3N4KG86"/>
<dbReference type="InterPro" id="IPR008271">
    <property type="entry name" value="Ser/Thr_kinase_AS"/>
</dbReference>
<dbReference type="InterPro" id="IPR000719">
    <property type="entry name" value="Prot_kinase_dom"/>
</dbReference>
<keyword evidence="3" id="KW-1185">Reference proteome</keyword>
<dbReference type="EMBL" id="ML119162">
    <property type="protein sequence ID" value="RPB08488.1"/>
    <property type="molecule type" value="Genomic_DNA"/>
</dbReference>
<name>A0A3N4KG86_9PEZI</name>
<dbReference type="Pfam" id="PF00069">
    <property type="entry name" value="Pkinase"/>
    <property type="match status" value="1"/>
</dbReference>
<gene>
    <name evidence="2" type="ORF">P167DRAFT_493985</name>
</gene>
<protein>
    <submittedName>
        <fullName evidence="2">Pkinase-domain-containing protein</fullName>
    </submittedName>
</protein>
<dbReference type="Proteomes" id="UP000277580">
    <property type="component" value="Unassembled WGS sequence"/>
</dbReference>
<feature type="domain" description="Protein kinase" evidence="1">
    <location>
        <begin position="1"/>
        <end position="188"/>
    </location>
</feature>
<dbReference type="Gene3D" id="1.10.510.10">
    <property type="entry name" value="Transferase(Phosphotransferase) domain 1"/>
    <property type="match status" value="1"/>
</dbReference>
<evidence type="ECO:0000313" key="3">
    <source>
        <dbReference type="Proteomes" id="UP000277580"/>
    </source>
</evidence>
<evidence type="ECO:0000313" key="2">
    <source>
        <dbReference type="EMBL" id="RPB08488.1"/>
    </source>
</evidence>